<dbReference type="EMBL" id="PXOA01000278">
    <property type="protein sequence ID" value="RFU77487.1"/>
    <property type="molecule type" value="Genomic_DNA"/>
</dbReference>
<evidence type="ECO:0000313" key="3">
    <source>
        <dbReference type="Proteomes" id="UP000266272"/>
    </source>
</evidence>
<feature type="region of interest" description="Disordered" evidence="1">
    <location>
        <begin position="723"/>
        <end position="789"/>
    </location>
</feature>
<reference evidence="2 3" key="1">
    <citation type="journal article" date="2018" name="PLoS Pathog.">
        <title>Evolution of structural diversity of trichothecenes, a family of toxins produced by plant pathogenic and entomopathogenic fungi.</title>
        <authorList>
            <person name="Proctor R.H."/>
            <person name="McCormick S.P."/>
            <person name="Kim H.S."/>
            <person name="Cardoza R.E."/>
            <person name="Stanley A.M."/>
            <person name="Lindo L."/>
            <person name="Kelly A."/>
            <person name="Brown D.W."/>
            <person name="Lee T."/>
            <person name="Vaughan M.M."/>
            <person name="Alexander N.J."/>
            <person name="Busman M."/>
            <person name="Gutierrez S."/>
        </authorList>
    </citation>
    <scope>NUCLEOTIDE SEQUENCE [LARGE SCALE GENOMIC DNA]</scope>
    <source>
        <strain evidence="2 3">IBT 40837</strain>
    </source>
</reference>
<name>A0A395NNR3_TRIAR</name>
<dbReference type="InterPro" id="IPR027417">
    <property type="entry name" value="P-loop_NTPase"/>
</dbReference>
<organism evidence="2 3">
    <name type="scientific">Trichoderma arundinaceum</name>
    <dbReference type="NCBI Taxonomy" id="490622"/>
    <lineage>
        <taxon>Eukaryota</taxon>
        <taxon>Fungi</taxon>
        <taxon>Dikarya</taxon>
        <taxon>Ascomycota</taxon>
        <taxon>Pezizomycotina</taxon>
        <taxon>Sordariomycetes</taxon>
        <taxon>Hypocreomycetidae</taxon>
        <taxon>Hypocreales</taxon>
        <taxon>Hypocreaceae</taxon>
        <taxon>Trichoderma</taxon>
    </lineage>
</organism>
<protein>
    <submittedName>
        <fullName evidence="2">Uncharacterized protein</fullName>
    </submittedName>
</protein>
<dbReference type="PANTHER" id="PTHR46082:SF6">
    <property type="entry name" value="AAA+ ATPASE DOMAIN-CONTAINING PROTEIN-RELATED"/>
    <property type="match status" value="1"/>
</dbReference>
<proteinExistence type="predicted"/>
<accession>A0A395NNR3</accession>
<dbReference type="InterPro" id="IPR053137">
    <property type="entry name" value="NLR-like"/>
</dbReference>
<dbReference type="Gene3D" id="1.25.40.10">
    <property type="entry name" value="Tetratricopeptide repeat domain"/>
    <property type="match status" value="2"/>
</dbReference>
<gene>
    <name evidence="2" type="ORF">TARUN_4701</name>
</gene>
<keyword evidence="3" id="KW-1185">Reference proteome</keyword>
<feature type="compositionally biased region" description="Basic and acidic residues" evidence="1">
    <location>
        <begin position="737"/>
        <end position="760"/>
    </location>
</feature>
<evidence type="ECO:0000313" key="2">
    <source>
        <dbReference type="EMBL" id="RFU77487.1"/>
    </source>
</evidence>
<dbReference type="InterPro" id="IPR019734">
    <property type="entry name" value="TPR_rpt"/>
</dbReference>
<dbReference type="SUPFAM" id="SSF48452">
    <property type="entry name" value="TPR-like"/>
    <property type="match status" value="2"/>
</dbReference>
<dbReference type="InterPro" id="IPR011990">
    <property type="entry name" value="TPR-like_helical_dom_sf"/>
</dbReference>
<sequence>MAASQHERRDISHSQFGDNAVLNQNNVHFHLPRPPARAGVARVIPYQPNDDLVYRRDLVEKLDELLPVAPGFYSAALWGLGGSGKTQIALDYAYRRCNDDQCSVFWVHADSEATFTSDYKTIGKELGVDESLEGPYLLDAVRSRIEGQSRWVLILDNADDLKLFGPAPTGGTRGMNEGLFRHIPRGSQGTILWTSRDAHIAGTLVSSRRGIKVASMTRDEAKALLATAMGEESVAEETGVDQLLEELQWLPLAVSQAGAYIRQTSMTIKKYLDELFQGASRWDLLKMDDYDRHRRPEVPNSVLETWSISTKRIREESELSYRILHVAAYLDSQEIPRELMVAAGQYRGSDGNGDKQATELDLRHAFTRLIDFSFLSTRRAEDGRQTYEMHKLVQEAVRYGLWAQGAEEAALGKATAQESGLGNKEAYYSKKYDEAEPLAKLALGRLQEVLGERHQETMAGVAILGLIYRAQGRLNEAETLQKQALDLQQKMLGERHPNTISYMLNIAGTYQAQGRQDEAKSISKKALDLLQETLGEKHPATAITIAELGALCCAQGQLNEGEALTKQALDLHQEVLGGRRSDTIMAMKQLARIYQAQGRHDEAKDISTEILHFQQEMTVKKHFHTILKMTIFGLIGTPKDQYNERGGIILKFLGLMQEWLGEKHPSNLTIMELLAKYYYRCRYDESKELMVKALKLRQEVLGENHPDTIKTMARIAKYYNRDRDDKQASSQINEQQHPGRGDAGESGKDDERQPAQEDKQKPRRRSSRKVTYVKTRTSKRRRLRRGKEE</sequence>
<comment type="caution">
    <text evidence="2">The sequence shown here is derived from an EMBL/GenBank/DDBJ whole genome shotgun (WGS) entry which is preliminary data.</text>
</comment>
<dbReference type="Pfam" id="PF13424">
    <property type="entry name" value="TPR_12"/>
    <property type="match status" value="3"/>
</dbReference>
<dbReference type="SUPFAM" id="SSF52540">
    <property type="entry name" value="P-loop containing nucleoside triphosphate hydrolases"/>
    <property type="match status" value="1"/>
</dbReference>
<dbReference type="GO" id="GO:0043531">
    <property type="term" value="F:ADP binding"/>
    <property type="evidence" value="ECO:0007669"/>
    <property type="project" value="InterPro"/>
</dbReference>
<dbReference type="PANTHER" id="PTHR46082">
    <property type="entry name" value="ATP/GTP-BINDING PROTEIN-RELATED"/>
    <property type="match status" value="1"/>
</dbReference>
<dbReference type="Proteomes" id="UP000266272">
    <property type="component" value="Unassembled WGS sequence"/>
</dbReference>
<dbReference type="OrthoDB" id="5986190at2759"/>
<dbReference type="Gene3D" id="3.40.50.300">
    <property type="entry name" value="P-loop containing nucleotide triphosphate hydrolases"/>
    <property type="match status" value="1"/>
</dbReference>
<feature type="compositionally biased region" description="Basic residues" evidence="1">
    <location>
        <begin position="776"/>
        <end position="789"/>
    </location>
</feature>
<dbReference type="STRING" id="490622.A0A395NNR3"/>
<dbReference type="AlphaFoldDB" id="A0A395NNR3"/>
<evidence type="ECO:0000256" key="1">
    <source>
        <dbReference type="SAM" id="MobiDB-lite"/>
    </source>
</evidence>
<dbReference type="SMART" id="SM00028">
    <property type="entry name" value="TPR"/>
    <property type="match status" value="4"/>
</dbReference>